<evidence type="ECO:0000313" key="1">
    <source>
        <dbReference type="EMBL" id="KKK79859.1"/>
    </source>
</evidence>
<evidence type="ECO:0008006" key="2">
    <source>
        <dbReference type="Google" id="ProtNLM"/>
    </source>
</evidence>
<sequence length="402" mass="46313">IKLQFEQNDTLRALFPERIPDFKQTTWSANEIVIQRTRPRPVGPSVLATGVGGTKTGTHVDIWILDDLISQDLAENAIRGNVTEIEKMERWIVRLPPMLNRPMRDPILIIGTPWYAGDTYDFMERFFGKIPKGVDLDKAPKDFETNWVFPIPGTSKKQQIYLYRRGGPNGIAVFKKPALINGESTFPLIWSTKDLHEMRSMPETAEFFSANYLLDPSAGMASEFDLEDLKYYEWDGKQIQFWNRDGDLEYITLRDLVCYVSVDPAFSDRLTAARSAIPVVGIYDQHIFLLEDFAEHGMGVYDIAGKVIDFYLKYHPRTIFMETIVAQAAVAEVVKRMAREKGLPNIPVEEIASHGRQKKESRIYGLEPYFRRKQFYIQSSHENFLSEYQHFPRGILRDVLDA</sequence>
<proteinExistence type="predicted"/>
<dbReference type="AlphaFoldDB" id="A0A0F9AN39"/>
<accession>A0A0F9AN39</accession>
<gene>
    <name evidence="1" type="ORF">LCGC14_2829280</name>
</gene>
<organism evidence="1">
    <name type="scientific">marine sediment metagenome</name>
    <dbReference type="NCBI Taxonomy" id="412755"/>
    <lineage>
        <taxon>unclassified sequences</taxon>
        <taxon>metagenomes</taxon>
        <taxon>ecological metagenomes</taxon>
    </lineage>
</organism>
<feature type="non-terminal residue" evidence="1">
    <location>
        <position position="1"/>
    </location>
</feature>
<reference evidence="1" key="1">
    <citation type="journal article" date="2015" name="Nature">
        <title>Complex archaea that bridge the gap between prokaryotes and eukaryotes.</title>
        <authorList>
            <person name="Spang A."/>
            <person name="Saw J.H."/>
            <person name="Jorgensen S.L."/>
            <person name="Zaremba-Niedzwiedzka K."/>
            <person name="Martijn J."/>
            <person name="Lind A.E."/>
            <person name="van Eijk R."/>
            <person name="Schleper C."/>
            <person name="Guy L."/>
            <person name="Ettema T.J."/>
        </authorList>
    </citation>
    <scope>NUCLEOTIDE SEQUENCE</scope>
</reference>
<dbReference type="Gene3D" id="3.30.420.240">
    <property type="match status" value="1"/>
</dbReference>
<feature type="non-terminal residue" evidence="1">
    <location>
        <position position="402"/>
    </location>
</feature>
<dbReference type="EMBL" id="LAZR01053840">
    <property type="protein sequence ID" value="KKK79859.1"/>
    <property type="molecule type" value="Genomic_DNA"/>
</dbReference>
<comment type="caution">
    <text evidence="1">The sequence shown here is derived from an EMBL/GenBank/DDBJ whole genome shotgun (WGS) entry which is preliminary data.</text>
</comment>
<protein>
    <recommendedName>
        <fullName evidence="2">Terminase large subunit gp17-like C-terminal domain-containing protein</fullName>
    </recommendedName>
</protein>
<name>A0A0F9AN39_9ZZZZ</name>